<comment type="catalytic activity">
    <reaction evidence="20">
        <text>(R)-noradrenaline + O2 + H2O = (R)-3,4-dihydroxymandelaldehyde + H2O2 + NH4(+)</text>
        <dbReference type="Rhea" id="RHEA:69076"/>
        <dbReference type="ChEBI" id="CHEBI:15377"/>
        <dbReference type="ChEBI" id="CHEBI:15379"/>
        <dbReference type="ChEBI" id="CHEBI:16240"/>
        <dbReference type="ChEBI" id="CHEBI:28938"/>
        <dbReference type="ChEBI" id="CHEBI:72587"/>
        <dbReference type="ChEBI" id="CHEBI:180943"/>
    </reaction>
</comment>
<dbReference type="EC" id="1.4.3.4" evidence="5"/>
<keyword evidence="6" id="KW-0285">Flavoprotein</keyword>
<keyword evidence="7" id="KW-0812">Transmembrane</keyword>
<name>A0AAW0H6A4_MYOGA</name>
<comment type="catalytic activity">
    <reaction evidence="25">
        <text>dopamine + O2 + H2O = 3,4-dihydroxyphenylacetaldehyde + H2O2 + NH4(+)</text>
        <dbReference type="Rhea" id="RHEA:27946"/>
        <dbReference type="ChEBI" id="CHEBI:15377"/>
        <dbReference type="ChEBI" id="CHEBI:15379"/>
        <dbReference type="ChEBI" id="CHEBI:16240"/>
        <dbReference type="ChEBI" id="CHEBI:27978"/>
        <dbReference type="ChEBI" id="CHEBI:28938"/>
        <dbReference type="ChEBI" id="CHEBI:59905"/>
    </reaction>
</comment>
<keyword evidence="9" id="KW-0274">FAD</keyword>
<evidence type="ECO:0000256" key="24">
    <source>
        <dbReference type="ARBA" id="ARBA00048463"/>
    </source>
</evidence>
<reference evidence="29 30" key="1">
    <citation type="journal article" date="2023" name="bioRxiv">
        <title>Conserved and derived expression patterns and positive selection on dental genes reveal complex evolutionary context of ever-growing rodent molars.</title>
        <authorList>
            <person name="Calamari Z.T."/>
            <person name="Song A."/>
            <person name="Cohen E."/>
            <person name="Akter M."/>
            <person name="Roy R.D."/>
            <person name="Hallikas O."/>
            <person name="Christensen M.M."/>
            <person name="Li P."/>
            <person name="Marangoni P."/>
            <person name="Jernvall J."/>
            <person name="Klein O.D."/>
        </authorList>
    </citation>
    <scope>NUCLEOTIDE SEQUENCE [LARGE SCALE GENOMIC DNA]</scope>
    <source>
        <strain evidence="29">V071</strain>
    </source>
</reference>
<comment type="catalytic activity">
    <reaction evidence="19">
        <text>(R)-adrenaline + O2 + H2O = (R)-3,4-dihydroxymandelaldehyde + methylamine + H2O2</text>
        <dbReference type="Rhea" id="RHEA:51168"/>
        <dbReference type="ChEBI" id="CHEBI:15377"/>
        <dbReference type="ChEBI" id="CHEBI:15379"/>
        <dbReference type="ChEBI" id="CHEBI:16240"/>
        <dbReference type="ChEBI" id="CHEBI:59338"/>
        <dbReference type="ChEBI" id="CHEBI:71406"/>
        <dbReference type="ChEBI" id="CHEBI:180943"/>
    </reaction>
</comment>
<comment type="caution">
    <text evidence="29">The sequence shown here is derived from an EMBL/GenBank/DDBJ whole genome shotgun (WGS) entry which is preliminary data.</text>
</comment>
<evidence type="ECO:0000256" key="18">
    <source>
        <dbReference type="ARBA" id="ARBA00047323"/>
    </source>
</evidence>
<evidence type="ECO:0000256" key="4">
    <source>
        <dbReference type="ARBA" id="ARBA00011922"/>
    </source>
</evidence>
<dbReference type="Gene3D" id="3.50.50.60">
    <property type="entry name" value="FAD/NAD(P)-binding domain"/>
    <property type="match status" value="1"/>
</dbReference>
<comment type="catalytic activity">
    <reaction evidence="18">
        <text>tryptamine + O2 + H2O = indole-3-acetaldehyde + H2O2 + NH4(+)</text>
        <dbReference type="Rhea" id="RHEA:59416"/>
        <dbReference type="ChEBI" id="CHEBI:15377"/>
        <dbReference type="ChEBI" id="CHEBI:15379"/>
        <dbReference type="ChEBI" id="CHEBI:16240"/>
        <dbReference type="ChEBI" id="CHEBI:18086"/>
        <dbReference type="ChEBI" id="CHEBI:28938"/>
        <dbReference type="ChEBI" id="CHEBI:57887"/>
    </reaction>
</comment>
<evidence type="ECO:0000256" key="5">
    <source>
        <dbReference type="ARBA" id="ARBA00012804"/>
    </source>
</evidence>
<evidence type="ECO:0000256" key="7">
    <source>
        <dbReference type="ARBA" id="ARBA00022692"/>
    </source>
</evidence>
<gene>
    <name evidence="29" type="ORF">U0070_003720</name>
</gene>
<evidence type="ECO:0000259" key="28">
    <source>
        <dbReference type="Pfam" id="PF01593"/>
    </source>
</evidence>
<evidence type="ECO:0000256" key="20">
    <source>
        <dbReference type="ARBA" id="ARBA00047691"/>
    </source>
</evidence>
<proteinExistence type="inferred from homology"/>
<dbReference type="PANTHER" id="PTHR43563">
    <property type="entry name" value="AMINE OXIDASE"/>
    <property type="match status" value="1"/>
</dbReference>
<evidence type="ECO:0000256" key="12">
    <source>
        <dbReference type="ARBA" id="ARBA00023002"/>
    </source>
</evidence>
<dbReference type="AlphaFoldDB" id="A0AAW0H6A4"/>
<evidence type="ECO:0000256" key="23">
    <source>
        <dbReference type="ARBA" id="ARBA00048448"/>
    </source>
</evidence>
<evidence type="ECO:0000256" key="17">
    <source>
        <dbReference type="ARBA" id="ARBA00042435"/>
    </source>
</evidence>
<comment type="catalytic activity">
    <reaction evidence="26">
        <text>2-phenylethylamine + O2 + H2O = 2-phenylacetaldehyde + H2O2 + NH4(+)</text>
        <dbReference type="Rhea" id="RHEA:25265"/>
        <dbReference type="ChEBI" id="CHEBI:15377"/>
        <dbReference type="ChEBI" id="CHEBI:15379"/>
        <dbReference type="ChEBI" id="CHEBI:16240"/>
        <dbReference type="ChEBI" id="CHEBI:16424"/>
        <dbReference type="ChEBI" id="CHEBI:28938"/>
        <dbReference type="ChEBI" id="CHEBI:225237"/>
    </reaction>
</comment>
<keyword evidence="12" id="KW-0560">Oxidoreductase</keyword>
<evidence type="ECO:0000256" key="22">
    <source>
        <dbReference type="ARBA" id="ARBA00048032"/>
    </source>
</evidence>
<dbReference type="GO" id="GO:0097621">
    <property type="term" value="F:monoamine oxidase activity"/>
    <property type="evidence" value="ECO:0007669"/>
    <property type="project" value="UniProtKB-EC"/>
</dbReference>
<evidence type="ECO:0000256" key="26">
    <source>
        <dbReference type="ARBA" id="ARBA00048979"/>
    </source>
</evidence>
<keyword evidence="11" id="KW-0128">Catecholamine metabolism</keyword>
<sequence length="120" mass="13509">MTSLEKPNIAGHMFDVVVIGGGISGLAAAKLLSEYKINVLVLEARDRVGGRTYTVRNEHVKWVDVGGAYVGPTQNRILRLSKELGIETYKVNVNERLVQYVKVSLTFYSYDQFKNILFEK</sequence>
<dbReference type="EC" id="1.4.3.21" evidence="4"/>
<evidence type="ECO:0000256" key="16">
    <source>
        <dbReference type="ARBA" id="ARBA00039695"/>
    </source>
</evidence>
<protein>
    <recommendedName>
        <fullName evidence="16">Amine oxidase [flavin-containing] A</fullName>
        <ecNumber evidence="4">1.4.3.21</ecNumber>
        <ecNumber evidence="5">1.4.3.4</ecNumber>
    </recommendedName>
    <alternativeName>
        <fullName evidence="17">Monoamine oxidase type A</fullName>
    </alternativeName>
</protein>
<keyword evidence="10" id="KW-0531">Neurotransmitter degradation</keyword>
<evidence type="ECO:0000256" key="13">
    <source>
        <dbReference type="ARBA" id="ARBA00023128"/>
    </source>
</evidence>
<keyword evidence="14" id="KW-0472">Membrane</keyword>
<feature type="domain" description="Amine oxidase" evidence="28">
    <location>
        <begin position="23"/>
        <end position="101"/>
    </location>
</feature>
<dbReference type="GO" id="GO:0005741">
    <property type="term" value="C:mitochondrial outer membrane"/>
    <property type="evidence" value="ECO:0007669"/>
    <property type="project" value="UniProtKB-SubCell"/>
</dbReference>
<comment type="catalytic activity">
    <reaction evidence="23">
        <text>a secondary aliphatic amine + O2 + H2O = a primary amine + an aldehyde + H2O2</text>
        <dbReference type="Rhea" id="RHEA:26414"/>
        <dbReference type="ChEBI" id="CHEBI:15377"/>
        <dbReference type="ChEBI" id="CHEBI:15379"/>
        <dbReference type="ChEBI" id="CHEBI:16240"/>
        <dbReference type="ChEBI" id="CHEBI:17478"/>
        <dbReference type="ChEBI" id="CHEBI:58855"/>
        <dbReference type="ChEBI" id="CHEBI:65296"/>
        <dbReference type="EC" id="1.4.3.4"/>
    </reaction>
</comment>
<dbReference type="InterPro" id="IPR036188">
    <property type="entry name" value="FAD/NAD-bd_sf"/>
</dbReference>
<evidence type="ECO:0000256" key="15">
    <source>
        <dbReference type="ARBA" id="ARBA00025863"/>
    </source>
</evidence>
<feature type="non-terminal residue" evidence="29">
    <location>
        <position position="120"/>
    </location>
</feature>
<dbReference type="InterPro" id="IPR050703">
    <property type="entry name" value="Flavin_MAO"/>
</dbReference>
<evidence type="ECO:0000313" key="30">
    <source>
        <dbReference type="Proteomes" id="UP001488838"/>
    </source>
</evidence>
<dbReference type="Proteomes" id="UP001488838">
    <property type="component" value="Unassembled WGS sequence"/>
</dbReference>
<comment type="catalytic activity">
    <reaction evidence="24">
        <text>serotonin + O2 + H2O = (5-hydroxyindol-3-yl)acetaldehyde + H2O2 + NH4(+)</text>
        <dbReference type="Rhea" id="RHEA:69072"/>
        <dbReference type="ChEBI" id="CHEBI:15377"/>
        <dbReference type="ChEBI" id="CHEBI:15379"/>
        <dbReference type="ChEBI" id="CHEBI:16240"/>
        <dbReference type="ChEBI" id="CHEBI:28938"/>
        <dbReference type="ChEBI" id="CHEBI:50157"/>
        <dbReference type="ChEBI" id="CHEBI:350546"/>
    </reaction>
</comment>
<comment type="subunit">
    <text evidence="15">Monomer, homo- or heterodimer (containing two subunits of similar size). Each subunit contains a covalently bound flavin. Enzymatically active as monomer.</text>
</comment>
<comment type="cofactor">
    <cofactor evidence="1">
        <name>FAD</name>
        <dbReference type="ChEBI" id="CHEBI:57692"/>
    </cofactor>
</comment>
<dbReference type="GO" id="GO:0006584">
    <property type="term" value="P:catecholamine metabolic process"/>
    <property type="evidence" value="ECO:0007669"/>
    <property type="project" value="UniProtKB-KW"/>
</dbReference>
<dbReference type="GO" id="GO:0008131">
    <property type="term" value="F:primary methylamine oxidase activity"/>
    <property type="evidence" value="ECO:0007669"/>
    <property type="project" value="UniProtKB-EC"/>
</dbReference>
<comment type="similarity">
    <text evidence="3">Belongs to the flavin monoamine oxidase family.</text>
</comment>
<comment type="catalytic activity">
    <reaction evidence="27">
        <text>kynuramine + O2 + H2O = 3-(2-aminophenyl)-3-oxopropanal + H2O2 + NH4(+)</text>
        <dbReference type="Rhea" id="RHEA:59596"/>
        <dbReference type="ChEBI" id="CHEBI:15377"/>
        <dbReference type="ChEBI" id="CHEBI:15379"/>
        <dbReference type="ChEBI" id="CHEBI:16240"/>
        <dbReference type="ChEBI" id="CHEBI:28938"/>
        <dbReference type="ChEBI" id="CHEBI:180898"/>
        <dbReference type="ChEBI" id="CHEBI:180899"/>
    </reaction>
    <physiologicalReaction direction="left-to-right" evidence="27">
        <dbReference type="Rhea" id="RHEA:59597"/>
    </physiologicalReaction>
</comment>
<evidence type="ECO:0000256" key="10">
    <source>
        <dbReference type="ARBA" id="ARBA00022867"/>
    </source>
</evidence>
<evidence type="ECO:0000313" key="29">
    <source>
        <dbReference type="EMBL" id="KAK7796835.1"/>
    </source>
</evidence>
<comment type="subcellular location">
    <subcellularLocation>
        <location evidence="2">Mitochondrion outer membrane</location>
        <topology evidence="2">Single-pass type IV membrane protein</topology>
        <orientation evidence="2">Cytoplasmic side</orientation>
    </subcellularLocation>
</comment>
<evidence type="ECO:0000256" key="27">
    <source>
        <dbReference type="ARBA" id="ARBA00049094"/>
    </source>
</evidence>
<evidence type="ECO:0000256" key="21">
    <source>
        <dbReference type="ARBA" id="ARBA00047794"/>
    </source>
</evidence>
<dbReference type="GO" id="GO:0050660">
    <property type="term" value="F:flavin adenine dinucleotide binding"/>
    <property type="evidence" value="ECO:0007669"/>
    <property type="project" value="TreeGrafter"/>
</dbReference>
<evidence type="ECO:0000256" key="3">
    <source>
        <dbReference type="ARBA" id="ARBA00005995"/>
    </source>
</evidence>
<dbReference type="EMBL" id="JBBHLL010000994">
    <property type="protein sequence ID" value="KAK7796835.1"/>
    <property type="molecule type" value="Genomic_DNA"/>
</dbReference>
<dbReference type="Pfam" id="PF01593">
    <property type="entry name" value="Amino_oxidase"/>
    <property type="match status" value="1"/>
</dbReference>
<keyword evidence="13" id="KW-0496">Mitochondrion</keyword>
<dbReference type="PANTHER" id="PTHR43563:SF11">
    <property type="entry name" value="AMINE OXIDASE [FLAVIN-CONTAINING] A"/>
    <property type="match status" value="1"/>
</dbReference>
<comment type="catalytic activity">
    <reaction evidence="21">
        <text>tyramine + O2 + H2O = (4-hydroxyphenyl)acetaldehyde + H2O2 + NH4(+)</text>
        <dbReference type="Rhea" id="RHEA:30591"/>
        <dbReference type="ChEBI" id="CHEBI:15377"/>
        <dbReference type="ChEBI" id="CHEBI:15379"/>
        <dbReference type="ChEBI" id="CHEBI:15621"/>
        <dbReference type="ChEBI" id="CHEBI:16240"/>
        <dbReference type="ChEBI" id="CHEBI:28938"/>
        <dbReference type="ChEBI" id="CHEBI:327995"/>
    </reaction>
</comment>
<evidence type="ECO:0000256" key="9">
    <source>
        <dbReference type="ARBA" id="ARBA00022827"/>
    </source>
</evidence>
<keyword evidence="30" id="KW-1185">Reference proteome</keyword>
<evidence type="ECO:0000256" key="6">
    <source>
        <dbReference type="ARBA" id="ARBA00022630"/>
    </source>
</evidence>
<evidence type="ECO:0000256" key="19">
    <source>
        <dbReference type="ARBA" id="ARBA00047410"/>
    </source>
</evidence>
<accession>A0AAW0H6A4</accession>
<evidence type="ECO:0000256" key="8">
    <source>
        <dbReference type="ARBA" id="ARBA00022787"/>
    </source>
</evidence>
<organism evidence="29 30">
    <name type="scientific">Myodes glareolus</name>
    <name type="common">Bank vole</name>
    <name type="synonym">Clethrionomys glareolus</name>
    <dbReference type="NCBI Taxonomy" id="447135"/>
    <lineage>
        <taxon>Eukaryota</taxon>
        <taxon>Metazoa</taxon>
        <taxon>Chordata</taxon>
        <taxon>Craniata</taxon>
        <taxon>Vertebrata</taxon>
        <taxon>Euteleostomi</taxon>
        <taxon>Mammalia</taxon>
        <taxon>Eutheria</taxon>
        <taxon>Euarchontoglires</taxon>
        <taxon>Glires</taxon>
        <taxon>Rodentia</taxon>
        <taxon>Myomorpha</taxon>
        <taxon>Muroidea</taxon>
        <taxon>Cricetidae</taxon>
        <taxon>Arvicolinae</taxon>
        <taxon>Myodes</taxon>
    </lineage>
</organism>
<evidence type="ECO:0000256" key="14">
    <source>
        <dbReference type="ARBA" id="ARBA00023136"/>
    </source>
</evidence>
<dbReference type="InterPro" id="IPR002937">
    <property type="entry name" value="Amino_oxidase"/>
</dbReference>
<evidence type="ECO:0000256" key="1">
    <source>
        <dbReference type="ARBA" id="ARBA00001974"/>
    </source>
</evidence>
<evidence type="ECO:0000256" key="11">
    <source>
        <dbReference type="ARBA" id="ARBA00022939"/>
    </source>
</evidence>
<dbReference type="SUPFAM" id="SSF51905">
    <property type="entry name" value="FAD/NAD(P)-binding domain"/>
    <property type="match status" value="1"/>
</dbReference>
<keyword evidence="8" id="KW-1000">Mitochondrion outer membrane</keyword>
<evidence type="ECO:0000256" key="25">
    <source>
        <dbReference type="ARBA" id="ARBA00048466"/>
    </source>
</evidence>
<evidence type="ECO:0000256" key="2">
    <source>
        <dbReference type="ARBA" id="ARBA00004362"/>
    </source>
</evidence>
<comment type="catalytic activity">
    <reaction evidence="22">
        <text>a primary methyl amine + O2 + H2O = an aldehyde + H2O2 + NH4(+)</text>
        <dbReference type="Rhea" id="RHEA:16153"/>
        <dbReference type="ChEBI" id="CHEBI:15377"/>
        <dbReference type="ChEBI" id="CHEBI:15379"/>
        <dbReference type="ChEBI" id="CHEBI:16240"/>
        <dbReference type="ChEBI" id="CHEBI:17478"/>
        <dbReference type="ChEBI" id="CHEBI:28938"/>
        <dbReference type="ChEBI" id="CHEBI:228804"/>
        <dbReference type="EC" id="1.4.3.21"/>
    </reaction>
</comment>